<dbReference type="AlphaFoldDB" id="E2C8M2"/>
<dbReference type="InParanoid" id="E2C8M2"/>
<evidence type="ECO:0000313" key="2">
    <source>
        <dbReference type="EMBL" id="EFN75752.1"/>
    </source>
</evidence>
<reference evidence="2 3" key="1">
    <citation type="journal article" date="2010" name="Science">
        <title>Genomic comparison of the ants Camponotus floridanus and Harpegnathos saltator.</title>
        <authorList>
            <person name="Bonasio R."/>
            <person name="Zhang G."/>
            <person name="Ye C."/>
            <person name="Mutti N.S."/>
            <person name="Fang X."/>
            <person name="Qin N."/>
            <person name="Donahue G."/>
            <person name="Yang P."/>
            <person name="Li Q."/>
            <person name="Li C."/>
            <person name="Zhang P."/>
            <person name="Huang Z."/>
            <person name="Berger S.L."/>
            <person name="Reinberg D."/>
            <person name="Wang J."/>
            <person name="Liebig J."/>
        </authorList>
    </citation>
    <scope>NUCLEOTIDE SEQUENCE [LARGE SCALE GENOMIC DNA]</scope>
    <source>
        <strain evidence="2 3">R22 G/1</strain>
    </source>
</reference>
<gene>
    <name evidence="2" type="ORF">EAI_09756</name>
</gene>
<name>E2C8M2_HARSA</name>
<accession>E2C8M2</accession>
<keyword evidence="3" id="KW-1185">Reference proteome</keyword>
<dbReference type="EMBL" id="GL453666">
    <property type="protein sequence ID" value="EFN75752.1"/>
    <property type="molecule type" value="Genomic_DNA"/>
</dbReference>
<feature type="compositionally biased region" description="Polar residues" evidence="1">
    <location>
        <begin position="54"/>
        <end position="64"/>
    </location>
</feature>
<evidence type="ECO:0000313" key="3">
    <source>
        <dbReference type="Proteomes" id="UP000008237"/>
    </source>
</evidence>
<feature type="region of interest" description="Disordered" evidence="1">
    <location>
        <begin position="11"/>
        <end position="84"/>
    </location>
</feature>
<proteinExistence type="predicted"/>
<dbReference type="Proteomes" id="UP000008237">
    <property type="component" value="Unassembled WGS sequence"/>
</dbReference>
<sequence>MVIVMATVWLQHGHKPPESGSGTDFHHMQILPPRPESGMQHRSSPLKMDADGVLSQSDGKSVSQKMPRRPLSRFLSGRAESETD</sequence>
<evidence type="ECO:0000256" key="1">
    <source>
        <dbReference type="SAM" id="MobiDB-lite"/>
    </source>
</evidence>
<protein>
    <submittedName>
        <fullName evidence="2">Uncharacterized protein</fullName>
    </submittedName>
</protein>
<organism evidence="3">
    <name type="scientific">Harpegnathos saltator</name>
    <name type="common">Jerdon's jumping ant</name>
    <dbReference type="NCBI Taxonomy" id="610380"/>
    <lineage>
        <taxon>Eukaryota</taxon>
        <taxon>Metazoa</taxon>
        <taxon>Ecdysozoa</taxon>
        <taxon>Arthropoda</taxon>
        <taxon>Hexapoda</taxon>
        <taxon>Insecta</taxon>
        <taxon>Pterygota</taxon>
        <taxon>Neoptera</taxon>
        <taxon>Endopterygota</taxon>
        <taxon>Hymenoptera</taxon>
        <taxon>Apocrita</taxon>
        <taxon>Aculeata</taxon>
        <taxon>Formicoidea</taxon>
        <taxon>Formicidae</taxon>
        <taxon>Ponerinae</taxon>
        <taxon>Ponerini</taxon>
        <taxon>Harpegnathos</taxon>
    </lineage>
</organism>